<keyword evidence="5" id="KW-0998">Cell outer membrane</keyword>
<dbReference type="InterPro" id="IPR011990">
    <property type="entry name" value="TPR-like_helical_dom_sf"/>
</dbReference>
<evidence type="ECO:0000256" key="3">
    <source>
        <dbReference type="ARBA" id="ARBA00022729"/>
    </source>
</evidence>
<reference evidence="9" key="2">
    <citation type="journal article" date="2021" name="PeerJ">
        <title>Extensive microbial diversity within the chicken gut microbiome revealed by metagenomics and culture.</title>
        <authorList>
            <person name="Gilroy R."/>
            <person name="Ravi A."/>
            <person name="Getino M."/>
            <person name="Pursley I."/>
            <person name="Horton D.L."/>
            <person name="Alikhan N.F."/>
            <person name="Baker D."/>
            <person name="Gharbi K."/>
            <person name="Hall N."/>
            <person name="Watson M."/>
            <person name="Adriaenssens E.M."/>
            <person name="Foster-Nyarko E."/>
            <person name="Jarju S."/>
            <person name="Secka A."/>
            <person name="Antonio M."/>
            <person name="Oren A."/>
            <person name="Chaudhuri R.R."/>
            <person name="La Ragione R."/>
            <person name="Hildebrand F."/>
            <person name="Pallen M.J."/>
        </authorList>
    </citation>
    <scope>NUCLEOTIDE SEQUENCE</scope>
    <source>
        <strain evidence="9">10037</strain>
    </source>
</reference>
<evidence type="ECO:0000259" key="8">
    <source>
        <dbReference type="Pfam" id="PF14322"/>
    </source>
</evidence>
<evidence type="ECO:0000313" key="10">
    <source>
        <dbReference type="Proteomes" id="UP000823597"/>
    </source>
</evidence>
<dbReference type="GO" id="GO:0009279">
    <property type="term" value="C:cell outer membrane"/>
    <property type="evidence" value="ECO:0007669"/>
    <property type="project" value="UniProtKB-SubCell"/>
</dbReference>
<dbReference type="InterPro" id="IPR033985">
    <property type="entry name" value="SusD-like_N"/>
</dbReference>
<dbReference type="Gene3D" id="1.25.40.390">
    <property type="match status" value="1"/>
</dbReference>
<evidence type="ECO:0000256" key="4">
    <source>
        <dbReference type="ARBA" id="ARBA00023136"/>
    </source>
</evidence>
<name>A0A9D9I582_9BACT</name>
<dbReference type="SUPFAM" id="SSF48452">
    <property type="entry name" value="TPR-like"/>
    <property type="match status" value="1"/>
</dbReference>
<evidence type="ECO:0000256" key="2">
    <source>
        <dbReference type="ARBA" id="ARBA00006275"/>
    </source>
</evidence>
<feature type="chain" id="PRO_5038996563" evidence="6">
    <location>
        <begin position="23"/>
        <end position="512"/>
    </location>
</feature>
<evidence type="ECO:0000313" key="9">
    <source>
        <dbReference type="EMBL" id="MBO8465519.1"/>
    </source>
</evidence>
<evidence type="ECO:0000256" key="5">
    <source>
        <dbReference type="ARBA" id="ARBA00023237"/>
    </source>
</evidence>
<evidence type="ECO:0000256" key="6">
    <source>
        <dbReference type="SAM" id="SignalP"/>
    </source>
</evidence>
<proteinExistence type="inferred from homology"/>
<gene>
    <name evidence="9" type="ORF">IAB93_05925</name>
</gene>
<reference evidence="9" key="1">
    <citation type="submission" date="2020-10" db="EMBL/GenBank/DDBJ databases">
        <authorList>
            <person name="Gilroy R."/>
        </authorList>
    </citation>
    <scope>NUCLEOTIDE SEQUENCE</scope>
    <source>
        <strain evidence="9">10037</strain>
    </source>
</reference>
<protein>
    <submittedName>
        <fullName evidence="9">RagB/SusD family nutrient uptake outer membrane protein</fullName>
    </submittedName>
</protein>
<comment type="similarity">
    <text evidence="2">Belongs to the SusD family.</text>
</comment>
<feature type="domain" description="RagB/SusD" evidence="7">
    <location>
        <begin position="347"/>
        <end position="509"/>
    </location>
</feature>
<dbReference type="InterPro" id="IPR012944">
    <property type="entry name" value="SusD_RagB_dom"/>
</dbReference>
<dbReference type="Pfam" id="PF07980">
    <property type="entry name" value="SusD_RagB"/>
    <property type="match status" value="1"/>
</dbReference>
<dbReference type="Pfam" id="PF14322">
    <property type="entry name" value="SusD-like_3"/>
    <property type="match status" value="1"/>
</dbReference>
<comment type="caution">
    <text evidence="9">The sequence shown here is derived from an EMBL/GenBank/DDBJ whole genome shotgun (WGS) entry which is preliminary data.</text>
</comment>
<feature type="domain" description="SusD-like N-terminal" evidence="8">
    <location>
        <begin position="85"/>
        <end position="239"/>
    </location>
</feature>
<comment type="subcellular location">
    <subcellularLocation>
        <location evidence="1">Cell outer membrane</location>
    </subcellularLocation>
</comment>
<organism evidence="9 10">
    <name type="scientific">Candidatus Merdivivens pullistercoris</name>
    <dbReference type="NCBI Taxonomy" id="2840873"/>
    <lineage>
        <taxon>Bacteria</taxon>
        <taxon>Pseudomonadati</taxon>
        <taxon>Bacteroidota</taxon>
        <taxon>Bacteroidia</taxon>
        <taxon>Bacteroidales</taxon>
        <taxon>Muribaculaceae</taxon>
        <taxon>Muribaculaceae incertae sedis</taxon>
        <taxon>Candidatus Merdivivens</taxon>
    </lineage>
</organism>
<accession>A0A9D9I582</accession>
<dbReference type="Proteomes" id="UP000823597">
    <property type="component" value="Unassembled WGS sequence"/>
</dbReference>
<feature type="signal peptide" evidence="6">
    <location>
        <begin position="1"/>
        <end position="22"/>
    </location>
</feature>
<evidence type="ECO:0000259" key="7">
    <source>
        <dbReference type="Pfam" id="PF07980"/>
    </source>
</evidence>
<dbReference type="AlphaFoldDB" id="A0A9D9I582"/>
<evidence type="ECO:0000256" key="1">
    <source>
        <dbReference type="ARBA" id="ARBA00004442"/>
    </source>
</evidence>
<dbReference type="PROSITE" id="PS51257">
    <property type="entry name" value="PROKAR_LIPOPROTEIN"/>
    <property type="match status" value="1"/>
</dbReference>
<keyword evidence="3 6" id="KW-0732">Signal</keyword>
<sequence>MRKITISILALLSLVFTGCDMNKMPASTIRPDEAVESMMDASKFSNYIYANFRGITSGSYIYAGEIQADLFNATIGFGNNGGDLYRWEITTNSGDASNLWGGAYGVIANNNFYLSALNGYIAKRQAAGDLTAADSTTLMQYKGEAFFSRAYMYFQLATYFCQDYDEASAASDYGVPIVTVYDPSSDAATYPGRPTLAETFEFINSDLDSAEMFINRAPAVGDNYFTTDVVKAFRARVALYMDDYQTAGKYSKELVESGRYPFVADTAAYRKLWLNDSGEECIMQVFASINELANSSSYGYISYSPTLLRYRPYYIPTQTVMNLFDENDMRLTIGFINEIVNYSGGITAQVYMCNKFPGNPEFYKGVESNYVNSPKPFRIAEQYLILAEACANGFEGGESRASDLINELRANRISGYSSTSYVGDQLRQEIRDERVRELFAEGFRFLDLRRYGNGMDRGEGQSSTVIYMPGQSTTEHLSVMADNYRWVWPIPTAEITSNPQIEGQQNPGYSEN</sequence>
<keyword evidence="4" id="KW-0472">Membrane</keyword>
<dbReference type="EMBL" id="JADIME010000062">
    <property type="protein sequence ID" value="MBO8465519.1"/>
    <property type="molecule type" value="Genomic_DNA"/>
</dbReference>